<comment type="caution">
    <text evidence="2">The sequence shown here is derived from an EMBL/GenBank/DDBJ whole genome shotgun (WGS) entry which is preliminary data.</text>
</comment>
<gene>
    <name evidence="2" type="ORF">SLS62_001055</name>
</gene>
<proteinExistence type="predicted"/>
<accession>A0AAN9YWJ8</accession>
<reference evidence="2 3" key="1">
    <citation type="submission" date="2024-02" db="EMBL/GenBank/DDBJ databases">
        <title>De novo assembly and annotation of 12 fungi associated with fruit tree decline syndrome in Ontario, Canada.</title>
        <authorList>
            <person name="Sulman M."/>
            <person name="Ellouze W."/>
            <person name="Ilyukhin E."/>
        </authorList>
    </citation>
    <scope>NUCLEOTIDE SEQUENCE [LARGE SCALE GENOMIC DNA]</scope>
    <source>
        <strain evidence="2 3">M11/M66-122</strain>
    </source>
</reference>
<keyword evidence="3" id="KW-1185">Reference proteome</keyword>
<name>A0AAN9YWJ8_9PEZI</name>
<evidence type="ECO:0000256" key="1">
    <source>
        <dbReference type="SAM" id="Coils"/>
    </source>
</evidence>
<dbReference type="PANTHER" id="PTHR40619">
    <property type="entry name" value="FUNGAL STAND N-TERMINAL GOODBYE DOMAIN-CONTAINING PROTEIN"/>
    <property type="match status" value="1"/>
</dbReference>
<evidence type="ECO:0000313" key="3">
    <source>
        <dbReference type="Proteomes" id="UP001320420"/>
    </source>
</evidence>
<organism evidence="2 3">
    <name type="scientific">Diatrype stigma</name>
    <dbReference type="NCBI Taxonomy" id="117547"/>
    <lineage>
        <taxon>Eukaryota</taxon>
        <taxon>Fungi</taxon>
        <taxon>Dikarya</taxon>
        <taxon>Ascomycota</taxon>
        <taxon>Pezizomycotina</taxon>
        <taxon>Sordariomycetes</taxon>
        <taxon>Xylariomycetidae</taxon>
        <taxon>Xylariales</taxon>
        <taxon>Diatrypaceae</taxon>
        <taxon>Diatrype</taxon>
    </lineage>
</organism>
<dbReference type="EMBL" id="JAKJXP020000004">
    <property type="protein sequence ID" value="KAK7757039.1"/>
    <property type="molecule type" value="Genomic_DNA"/>
</dbReference>
<evidence type="ECO:0000313" key="2">
    <source>
        <dbReference type="EMBL" id="KAK7757039.1"/>
    </source>
</evidence>
<sequence length="480" mass="53957">MAPVRYRKLVGFLLLHIPESSTIEGILSRWTQQVTILKEHVRRLQIQSQAKALAELDRLHGIETSVKGIEQAVNAPAGGIRALLAENGPLQQIVYETVKKAVSEIPEGLPDYVRTTIFADVATIVREDAKSRLRDKRLEEDDMERKRKRLHRDREIFLREREEWLRGQEEYITRGRAAIHTQSCHSLSIYLVNETAERLNIENQATAYRRRSGEIQVRPRAHRQPIKPIHLLSVLGVSMDDAWMDLNTALRQSGGFEAHAQDWARRLIAMPVFRSWLEGDRSSVLLAEGYLDPQRVSPLSGFCCALISGLIEDRDAAVAFFFAGLRVVEDVVGGGAPPAAVMRHLIAQLLLNADLPEPDLGFMHMQTLEDCRRGDFYTLCDVFAAIVRQVPPDMRVFCVVDGIASCEQEPWLAEFRYMVALLEDLAKSARPGREGGLKVLLTTPTWSPTVAELAMRPGSVWLRASLASGDADPEIDTEED</sequence>
<dbReference type="Proteomes" id="UP001320420">
    <property type="component" value="Unassembled WGS sequence"/>
</dbReference>
<dbReference type="AlphaFoldDB" id="A0AAN9YWJ8"/>
<feature type="coiled-coil region" evidence="1">
    <location>
        <begin position="126"/>
        <end position="153"/>
    </location>
</feature>
<keyword evidence="1" id="KW-0175">Coiled coil</keyword>
<protein>
    <submittedName>
        <fullName evidence="2">Uncharacterized protein</fullName>
    </submittedName>
</protein>
<dbReference type="PANTHER" id="PTHR40619:SF3">
    <property type="entry name" value="FUNGAL STAND N-TERMINAL GOODBYE DOMAIN-CONTAINING PROTEIN"/>
    <property type="match status" value="1"/>
</dbReference>